<protein>
    <submittedName>
        <fullName evidence="2">Uncharacterized protein</fullName>
    </submittedName>
</protein>
<evidence type="ECO:0000313" key="3">
    <source>
        <dbReference type="Proteomes" id="UP000868497"/>
    </source>
</evidence>
<organism evidence="2 3">
    <name type="scientific">Klebsiella oxytoca</name>
    <dbReference type="NCBI Taxonomy" id="571"/>
    <lineage>
        <taxon>Bacteria</taxon>
        <taxon>Pseudomonadati</taxon>
        <taxon>Pseudomonadota</taxon>
        <taxon>Gammaproteobacteria</taxon>
        <taxon>Enterobacterales</taxon>
        <taxon>Enterobacteriaceae</taxon>
        <taxon>Klebsiella/Raoultella group</taxon>
        <taxon>Klebsiella</taxon>
    </lineage>
</organism>
<name>A0AAD3UNZ3_KLEOX</name>
<dbReference type="EMBL" id="DACXIC010000037">
    <property type="protein sequence ID" value="HAU4359185.1"/>
    <property type="molecule type" value="Genomic_DNA"/>
</dbReference>
<reference evidence="2" key="1">
    <citation type="journal article" date="2018" name="Genome Biol.">
        <title>SKESA: strategic k-mer extension for scrupulous assemblies.</title>
        <authorList>
            <person name="Souvorov A."/>
            <person name="Agarwala R."/>
            <person name="Lipman D.J."/>
        </authorList>
    </citation>
    <scope>NUCLEOTIDE SEQUENCE</scope>
    <source>
        <strain evidence="2">AUSMDU00005748</strain>
    </source>
</reference>
<dbReference type="AlphaFoldDB" id="A0AAD3UNZ3"/>
<evidence type="ECO:0000313" key="2">
    <source>
        <dbReference type="EMBL" id="HAU4359185.1"/>
    </source>
</evidence>
<proteinExistence type="predicted"/>
<sequence>MLPVSLISNSLSAVFALHLGMGQVQHRWRTGHNTRLEYRKEKPEKMVVILVVLTTPIFRFSLPISQLMAKAIPVRGAKF</sequence>
<accession>A0AAD3UNZ3</accession>
<dbReference type="Proteomes" id="UP000868497">
    <property type="component" value="Unassembled WGS sequence"/>
</dbReference>
<gene>
    <name evidence="2" type="ORF">F6W21_22925</name>
</gene>
<reference evidence="2" key="2">
    <citation type="submission" date="2019-09" db="EMBL/GenBank/DDBJ databases">
        <authorList>
            <consortium name="NCBI Pathogen Detection Project"/>
        </authorList>
    </citation>
    <scope>NUCLEOTIDE SEQUENCE</scope>
    <source>
        <strain evidence="2">AUSMDU00005748</strain>
    </source>
</reference>
<keyword evidence="1" id="KW-1133">Transmembrane helix</keyword>
<feature type="transmembrane region" description="Helical" evidence="1">
    <location>
        <begin position="46"/>
        <end position="69"/>
    </location>
</feature>
<keyword evidence="1" id="KW-0812">Transmembrane</keyword>
<comment type="caution">
    <text evidence="2">The sequence shown here is derived from an EMBL/GenBank/DDBJ whole genome shotgun (WGS) entry which is preliminary data.</text>
</comment>
<evidence type="ECO:0000256" key="1">
    <source>
        <dbReference type="SAM" id="Phobius"/>
    </source>
</evidence>
<keyword evidence="1" id="KW-0472">Membrane</keyword>